<protein>
    <submittedName>
        <fullName evidence="1">Uncharacterized protein</fullName>
    </submittedName>
</protein>
<keyword evidence="1" id="KW-0614">Plasmid</keyword>
<dbReference type="Proteomes" id="UP000225433">
    <property type="component" value="Unassembled WGS sequence"/>
</dbReference>
<dbReference type="EMBL" id="NJAI01000009">
    <property type="protein sequence ID" value="PHM52404.1"/>
    <property type="molecule type" value="Genomic_DNA"/>
</dbReference>
<dbReference type="RefSeq" id="WP_099139915.1">
    <property type="nucleotide sequence ID" value="NZ_CAWNQJ010000123.1"/>
</dbReference>
<evidence type="ECO:0000313" key="3">
    <source>
        <dbReference type="Proteomes" id="UP000225433"/>
    </source>
</evidence>
<reference evidence="2 3" key="2">
    <citation type="journal article" date="2017" name="Nat. Microbiol.">
        <title>Natural product diversity associated with the nematode symbionts Photorhabdus and Xenorhabdus.</title>
        <authorList>
            <person name="Tobias N.J."/>
            <person name="Wolff H."/>
            <person name="Djahanschiri B."/>
            <person name="Grundmann F."/>
            <person name="Kronenwerth M."/>
            <person name="Shi Y.M."/>
            <person name="Simonyi S."/>
            <person name="Grun P."/>
            <person name="Shapiro-Ilan D."/>
            <person name="Pidot S.J."/>
            <person name="Stinear T.P."/>
            <person name="Ebersberger I."/>
            <person name="Bode H.B."/>
        </authorList>
    </citation>
    <scope>NUCLEOTIDE SEQUENCE [LARGE SCALE GENOMIC DNA]</scope>
    <source>
        <strain evidence="2 3">DSM 17903</strain>
    </source>
</reference>
<dbReference type="EMBL" id="KX517798">
    <property type="protein sequence ID" value="ARD69573.1"/>
    <property type="molecule type" value="Genomic_DNA"/>
</dbReference>
<proteinExistence type="predicted"/>
<sequence length="143" mass="15809">MKPAKIKLLEPAFTNYTGIMCGIMFKNGESKTLVPFIEQQRICSIMKAETVEGKNVSGAATLAESRDMTSVDALKVEQKAEQIKPSQRESEVDELIVRYTRGELEALADKGGIAALREVGERLDIHEKSIELMIEKILIVAGE</sequence>
<geneLocation type="plasmid" evidence="1">
    <name>unnamed1</name>
</geneLocation>
<organism evidence="1">
    <name type="scientific">Xenorhabdus hominickii</name>
    <dbReference type="NCBI Taxonomy" id="351679"/>
    <lineage>
        <taxon>Bacteria</taxon>
        <taxon>Pseudomonadati</taxon>
        <taxon>Pseudomonadota</taxon>
        <taxon>Gammaproteobacteria</taxon>
        <taxon>Enterobacterales</taxon>
        <taxon>Morganellaceae</taxon>
        <taxon>Xenorhabdus</taxon>
    </lineage>
</organism>
<name>A0A1V0M3U8_XENHO</name>
<reference evidence="1" key="1">
    <citation type="journal article" date="2017" name="J. Invertebr. Pathol.">
        <title>Identification and bacterial characteristics of Xenorhabdus hominickii ANU101 from an entomopathogenic nematode, Steinernema monticolum.</title>
        <authorList>
            <person name="Park Y."/>
            <person name="Kang S."/>
            <person name="Sadekuzzaman M."/>
            <person name="Kim H."/>
            <person name="Jung J.K."/>
            <person name="Kim Y."/>
        </authorList>
    </citation>
    <scope>NUCLEOTIDE SEQUENCE</scope>
    <source>
        <strain evidence="1">ANU101</strain>
        <plasmid evidence="1">unnamed1</plasmid>
    </source>
</reference>
<accession>A0A1V0M3U8</accession>
<dbReference type="AlphaFoldDB" id="A0A1V0M3U8"/>
<evidence type="ECO:0000313" key="1">
    <source>
        <dbReference type="EMBL" id="ARD69573.1"/>
    </source>
</evidence>
<evidence type="ECO:0000313" key="2">
    <source>
        <dbReference type="EMBL" id="PHM52404.1"/>
    </source>
</evidence>
<gene>
    <name evidence="2" type="ORF">Xhom_04482</name>
</gene>